<dbReference type="STRING" id="1513793.SAMN06296036_123118"/>
<evidence type="ECO:0000256" key="4">
    <source>
        <dbReference type="ARBA" id="ARBA00019595"/>
    </source>
</evidence>
<evidence type="ECO:0000256" key="7">
    <source>
        <dbReference type="RuleBase" id="RU364069"/>
    </source>
</evidence>
<evidence type="ECO:0000256" key="1">
    <source>
        <dbReference type="ARBA" id="ARBA00001298"/>
    </source>
</evidence>
<evidence type="ECO:0000256" key="6">
    <source>
        <dbReference type="PIRSR" id="PIRSR600888-3"/>
    </source>
</evidence>
<dbReference type="GO" id="GO:0008830">
    <property type="term" value="F:dTDP-4-dehydrorhamnose 3,5-epimerase activity"/>
    <property type="evidence" value="ECO:0007669"/>
    <property type="project" value="UniProtKB-UniRule"/>
</dbReference>
<feature type="site" description="Participates in a stacking interaction with the thymidine ring of dTDP-4-oxo-6-deoxyglucose" evidence="6">
    <location>
        <position position="136"/>
    </location>
</feature>
<proteinExistence type="inferred from homology"/>
<dbReference type="InterPro" id="IPR014710">
    <property type="entry name" value="RmlC-like_jellyroll"/>
</dbReference>
<dbReference type="AlphaFoldDB" id="A0A1Y6CRD0"/>
<evidence type="ECO:0000256" key="5">
    <source>
        <dbReference type="PIRSR" id="PIRSR600888-1"/>
    </source>
</evidence>
<feature type="compositionally biased region" description="Basic and acidic residues" evidence="8">
    <location>
        <begin position="174"/>
        <end position="185"/>
    </location>
</feature>
<dbReference type="GO" id="GO:0000271">
    <property type="term" value="P:polysaccharide biosynthetic process"/>
    <property type="evidence" value="ECO:0007669"/>
    <property type="project" value="TreeGrafter"/>
</dbReference>
<dbReference type="InterPro" id="IPR011051">
    <property type="entry name" value="RmlC_Cupin_sf"/>
</dbReference>
<dbReference type="PANTHER" id="PTHR21047">
    <property type="entry name" value="DTDP-6-DEOXY-D-GLUCOSE-3,5 EPIMERASE"/>
    <property type="match status" value="1"/>
</dbReference>
<protein>
    <recommendedName>
        <fullName evidence="4 7">dTDP-4-dehydrorhamnose 3,5-epimerase</fullName>
        <ecNumber evidence="3 7">5.1.3.13</ecNumber>
    </recommendedName>
    <alternativeName>
        <fullName evidence="7">Thymidine diphospho-4-keto-rhamnose 3,5-epimerase</fullName>
    </alternativeName>
</protein>
<organism evidence="9 10">
    <name type="scientific">Pseudobacteriovorax antillogorgiicola</name>
    <dbReference type="NCBI Taxonomy" id="1513793"/>
    <lineage>
        <taxon>Bacteria</taxon>
        <taxon>Pseudomonadati</taxon>
        <taxon>Bdellovibrionota</taxon>
        <taxon>Oligoflexia</taxon>
        <taxon>Oligoflexales</taxon>
        <taxon>Pseudobacteriovoracaceae</taxon>
        <taxon>Pseudobacteriovorax</taxon>
    </lineage>
</organism>
<name>A0A1Y6CRD0_9BACT</name>
<comment type="catalytic activity">
    <reaction evidence="1 7">
        <text>dTDP-4-dehydro-6-deoxy-alpha-D-glucose = dTDP-4-dehydro-beta-L-rhamnose</text>
        <dbReference type="Rhea" id="RHEA:16969"/>
        <dbReference type="ChEBI" id="CHEBI:57649"/>
        <dbReference type="ChEBI" id="CHEBI:62830"/>
        <dbReference type="EC" id="5.1.3.13"/>
    </reaction>
</comment>
<dbReference type="Proteomes" id="UP000192907">
    <property type="component" value="Unassembled WGS sequence"/>
</dbReference>
<dbReference type="CDD" id="cd00438">
    <property type="entry name" value="cupin_RmlC"/>
    <property type="match status" value="1"/>
</dbReference>
<comment type="subunit">
    <text evidence="7">Homodimer.</text>
</comment>
<dbReference type="EMBL" id="FWZT01000023">
    <property type="protein sequence ID" value="SMF67513.1"/>
    <property type="molecule type" value="Genomic_DNA"/>
</dbReference>
<evidence type="ECO:0000256" key="2">
    <source>
        <dbReference type="ARBA" id="ARBA00001997"/>
    </source>
</evidence>
<feature type="active site" description="Proton acceptor" evidence="5">
    <location>
        <position position="61"/>
    </location>
</feature>
<dbReference type="NCBIfam" id="TIGR01221">
    <property type="entry name" value="rmlC"/>
    <property type="match status" value="1"/>
</dbReference>
<dbReference type="InterPro" id="IPR000888">
    <property type="entry name" value="RmlC-like"/>
</dbReference>
<keyword evidence="10" id="KW-1185">Reference proteome</keyword>
<comment type="pathway">
    <text evidence="7">Carbohydrate biosynthesis; dTDP-L-rhamnose biosynthesis.</text>
</comment>
<dbReference type="GO" id="GO:0005829">
    <property type="term" value="C:cytosol"/>
    <property type="evidence" value="ECO:0007669"/>
    <property type="project" value="TreeGrafter"/>
</dbReference>
<evidence type="ECO:0000256" key="3">
    <source>
        <dbReference type="ARBA" id="ARBA00012098"/>
    </source>
</evidence>
<dbReference type="PANTHER" id="PTHR21047:SF2">
    <property type="entry name" value="THYMIDINE DIPHOSPHO-4-KETO-RHAMNOSE 3,5-EPIMERASE"/>
    <property type="match status" value="1"/>
</dbReference>
<dbReference type="RefSeq" id="WP_132323759.1">
    <property type="nucleotide sequence ID" value="NZ_FWZT01000023.1"/>
</dbReference>
<keyword evidence="7" id="KW-0413">Isomerase</keyword>
<evidence type="ECO:0000313" key="10">
    <source>
        <dbReference type="Proteomes" id="UP000192907"/>
    </source>
</evidence>
<comment type="similarity">
    <text evidence="7">Belongs to the dTDP-4-dehydrorhamnose 3,5-epimerase family.</text>
</comment>
<evidence type="ECO:0000256" key="8">
    <source>
        <dbReference type="SAM" id="MobiDB-lite"/>
    </source>
</evidence>
<dbReference type="UniPathway" id="UPA00124"/>
<dbReference type="GO" id="GO:0019305">
    <property type="term" value="P:dTDP-rhamnose biosynthetic process"/>
    <property type="evidence" value="ECO:0007669"/>
    <property type="project" value="UniProtKB-UniRule"/>
</dbReference>
<accession>A0A1Y6CRD0</accession>
<feature type="active site" description="Proton donor" evidence="5">
    <location>
        <position position="130"/>
    </location>
</feature>
<gene>
    <name evidence="9" type="ORF">SAMN06296036_123118</name>
</gene>
<feature type="region of interest" description="Disordered" evidence="8">
    <location>
        <begin position="158"/>
        <end position="185"/>
    </location>
</feature>
<sequence>MDVENTSIPDVKLVKPKIFGDHRGYFLETFHRDRYFDAGIQAEFVQDNLSKSNYGVLRGLHLQHPRSQGKLVSVIRGEVFDVAVDIRIGSPTFGKWVGVYLNETNKHQLWVPRGFAHGFVVTSDEAVFSYKCDEFYAPEHELSIKWDDPEIGIQWPVSEPKLSNKDQDGTPLKELNDNDLPKYQG</sequence>
<evidence type="ECO:0000313" key="9">
    <source>
        <dbReference type="EMBL" id="SMF67513.1"/>
    </source>
</evidence>
<dbReference type="Gene3D" id="2.60.120.10">
    <property type="entry name" value="Jelly Rolls"/>
    <property type="match status" value="1"/>
</dbReference>
<reference evidence="10" key="1">
    <citation type="submission" date="2017-04" db="EMBL/GenBank/DDBJ databases">
        <authorList>
            <person name="Varghese N."/>
            <person name="Submissions S."/>
        </authorList>
    </citation>
    <scope>NUCLEOTIDE SEQUENCE [LARGE SCALE GENOMIC DNA]</scope>
    <source>
        <strain evidence="10">RKEM611</strain>
    </source>
</reference>
<comment type="function">
    <text evidence="2 7">Catalyzes the epimerization of the C3' and C5'positions of dTDP-6-deoxy-D-xylo-4-hexulose, forming dTDP-6-deoxy-L-lyxo-4-hexulose.</text>
</comment>
<dbReference type="EC" id="5.1.3.13" evidence="3 7"/>
<dbReference type="Pfam" id="PF00908">
    <property type="entry name" value="dTDP_sugar_isom"/>
    <property type="match status" value="1"/>
</dbReference>
<dbReference type="OrthoDB" id="9800680at2"/>
<dbReference type="SUPFAM" id="SSF51182">
    <property type="entry name" value="RmlC-like cupins"/>
    <property type="match status" value="1"/>
</dbReference>